<feature type="compositionally biased region" description="Acidic residues" evidence="1">
    <location>
        <begin position="133"/>
        <end position="148"/>
    </location>
</feature>
<protein>
    <submittedName>
        <fullName evidence="2">Uncharacterized protein</fullName>
    </submittedName>
</protein>
<evidence type="ECO:0000313" key="3">
    <source>
        <dbReference type="Proteomes" id="UP000823775"/>
    </source>
</evidence>
<comment type="caution">
    <text evidence="2">The sequence shown here is derived from an EMBL/GenBank/DDBJ whole genome shotgun (WGS) entry which is preliminary data.</text>
</comment>
<dbReference type="EMBL" id="JACEIK010000522">
    <property type="protein sequence ID" value="MCD7458453.1"/>
    <property type="molecule type" value="Genomic_DNA"/>
</dbReference>
<dbReference type="Proteomes" id="UP000823775">
    <property type="component" value="Unassembled WGS sequence"/>
</dbReference>
<evidence type="ECO:0000313" key="2">
    <source>
        <dbReference type="EMBL" id="MCD7458453.1"/>
    </source>
</evidence>
<feature type="region of interest" description="Disordered" evidence="1">
    <location>
        <begin position="132"/>
        <end position="151"/>
    </location>
</feature>
<keyword evidence="3" id="KW-1185">Reference proteome</keyword>
<sequence>MHTQEPRRAVRFINEGRGNLFNISFLFQFSCCSFHWNQLCRVQPECSILATDVETGSEIVRPENSDEIPGSAPAAILILHTRNIYSDITFSSDSMKLLATRYLGSISHDQTLKLWDLSELLLDSLDAIQNDSTAEDGDSDSDGMDIDDSIPKSSRGTSGLLLVFLFGKSNSLGAKERTQLGAKIAAIQTISLRVYNLISEQLLERRAIQTTVVQQS</sequence>
<gene>
    <name evidence="2" type="ORF">HAX54_038327</name>
</gene>
<accession>A0ABS8SHV6</accession>
<evidence type="ECO:0000256" key="1">
    <source>
        <dbReference type="SAM" id="MobiDB-lite"/>
    </source>
</evidence>
<proteinExistence type="predicted"/>
<name>A0ABS8SHV6_DATST</name>
<reference evidence="2 3" key="1">
    <citation type="journal article" date="2021" name="BMC Genomics">
        <title>Datura genome reveals duplications of psychoactive alkaloid biosynthetic genes and high mutation rate following tissue culture.</title>
        <authorList>
            <person name="Rajewski A."/>
            <person name="Carter-House D."/>
            <person name="Stajich J."/>
            <person name="Litt A."/>
        </authorList>
    </citation>
    <scope>NUCLEOTIDE SEQUENCE [LARGE SCALE GENOMIC DNA]</scope>
    <source>
        <strain evidence="2">AR-01</strain>
    </source>
</reference>
<organism evidence="2 3">
    <name type="scientific">Datura stramonium</name>
    <name type="common">Jimsonweed</name>
    <name type="synonym">Common thornapple</name>
    <dbReference type="NCBI Taxonomy" id="4076"/>
    <lineage>
        <taxon>Eukaryota</taxon>
        <taxon>Viridiplantae</taxon>
        <taxon>Streptophyta</taxon>
        <taxon>Embryophyta</taxon>
        <taxon>Tracheophyta</taxon>
        <taxon>Spermatophyta</taxon>
        <taxon>Magnoliopsida</taxon>
        <taxon>eudicotyledons</taxon>
        <taxon>Gunneridae</taxon>
        <taxon>Pentapetalae</taxon>
        <taxon>asterids</taxon>
        <taxon>lamiids</taxon>
        <taxon>Solanales</taxon>
        <taxon>Solanaceae</taxon>
        <taxon>Solanoideae</taxon>
        <taxon>Datureae</taxon>
        <taxon>Datura</taxon>
    </lineage>
</organism>